<dbReference type="OrthoDB" id="5608185at2"/>
<gene>
    <name evidence="2" type="ordered locus">Q7C_2581</name>
</gene>
<protein>
    <submittedName>
        <fullName evidence="2">Uncharacterized protein</fullName>
    </submittedName>
</protein>
<dbReference type="eggNOG" id="ENOG5033444">
    <property type="taxonomic scope" value="Bacteria"/>
</dbReference>
<dbReference type="KEGG" id="mec:Q7C_2581"/>
<dbReference type="PATRIC" id="fig|754477.3.peg.2536"/>
<keyword evidence="3" id="KW-1185">Reference proteome</keyword>
<evidence type="ECO:0000313" key="3">
    <source>
        <dbReference type="Proteomes" id="UP000009145"/>
    </source>
</evidence>
<reference evidence="2 3" key="1">
    <citation type="journal article" date="2012" name="J. Bacteriol.">
        <title>Complete genome sequences of Methylophaga sp. strain JAM1 and Methylophaga sp. strain JAM7.</title>
        <authorList>
            <person name="Villeneuve C."/>
            <person name="Martineau C."/>
            <person name="Mauffrey F."/>
            <person name="Villemur R."/>
        </authorList>
    </citation>
    <scope>NUCLEOTIDE SEQUENCE [LARGE SCALE GENOMIC DNA]</scope>
    <source>
        <strain evidence="2 3">JAM7</strain>
    </source>
</reference>
<name>I1YLA9_METFJ</name>
<dbReference type="Proteomes" id="UP000009145">
    <property type="component" value="Chromosome"/>
</dbReference>
<proteinExistence type="predicted"/>
<sequence precursor="true">MNAVKKSIAVISVFTMLMLTHSALALERDDADIIGLKLGMTVEQVKKTIADYDKDFVLQPPMQRVYQYRVANKTIKTEPFISSLYAVAKDKQKGNVQIYFSMPPSEPRVVAISRSHNNFVPPITRENYSNALVDKYGQPVATQNDKQVNSERQMHWLQWHIGDKPQCLPYFSGGRQVQGPFGTIGMSSIEKGEVTQVIMSQKTDVNNLDLDNCASVLTYQLAYDPVNAATGILVDVSGIIKSEREVNQWIDSLAKQEEDKINSSTAKPKL</sequence>
<dbReference type="AlphaFoldDB" id="I1YLA9"/>
<dbReference type="EMBL" id="CP003380">
    <property type="protein sequence ID" value="AFJ03702.1"/>
    <property type="molecule type" value="Genomic_DNA"/>
</dbReference>
<feature type="signal peptide" evidence="1">
    <location>
        <begin position="1"/>
        <end position="25"/>
    </location>
</feature>
<accession>I1YLA9</accession>
<evidence type="ECO:0000256" key="1">
    <source>
        <dbReference type="SAM" id="SignalP"/>
    </source>
</evidence>
<evidence type="ECO:0000313" key="2">
    <source>
        <dbReference type="EMBL" id="AFJ03702.1"/>
    </source>
</evidence>
<organism evidence="2 3">
    <name type="scientific">Methylophaga frappieri (strain ATCC BAA-2434 / DSM 25690 / JAM7)</name>
    <dbReference type="NCBI Taxonomy" id="754477"/>
    <lineage>
        <taxon>Bacteria</taxon>
        <taxon>Pseudomonadati</taxon>
        <taxon>Pseudomonadota</taxon>
        <taxon>Gammaproteobacteria</taxon>
        <taxon>Thiotrichales</taxon>
        <taxon>Piscirickettsiaceae</taxon>
        <taxon>Methylophaga</taxon>
    </lineage>
</organism>
<feature type="chain" id="PRO_5003654548" evidence="1">
    <location>
        <begin position="26"/>
        <end position="270"/>
    </location>
</feature>
<keyword evidence="1" id="KW-0732">Signal</keyword>
<dbReference type="STRING" id="754477.Q7C_2581"/>
<dbReference type="HOGENOM" id="CLU_1068781_0_0_6"/>
<dbReference type="RefSeq" id="WP_014705120.1">
    <property type="nucleotide sequence ID" value="NC_017856.1"/>
</dbReference>